<evidence type="ECO:0000256" key="8">
    <source>
        <dbReference type="ARBA" id="ARBA00046235"/>
    </source>
</evidence>
<feature type="region of interest" description="Disordered" evidence="9">
    <location>
        <begin position="250"/>
        <end position="269"/>
    </location>
</feature>
<dbReference type="InterPro" id="IPR029157">
    <property type="entry name" value="CEP44_CC"/>
</dbReference>
<feature type="region of interest" description="Disordered" evidence="9">
    <location>
        <begin position="360"/>
        <end position="396"/>
    </location>
</feature>
<dbReference type="PANTHER" id="PTHR31477:SF1">
    <property type="entry name" value="CENTROSOMAL PROTEIN OF 44 KDA"/>
    <property type="match status" value="1"/>
</dbReference>
<evidence type="ECO:0000256" key="2">
    <source>
        <dbReference type="ARBA" id="ARBA00004214"/>
    </source>
</evidence>
<dbReference type="GO" id="GO:0030496">
    <property type="term" value="C:midbody"/>
    <property type="evidence" value="ECO:0007669"/>
    <property type="project" value="UniProtKB-SubCell"/>
</dbReference>
<sequence>MATGDIGNNAAKVRKQLHAIHYPHDVPTSIENLTRGEPHDHLAELLRILHYGLLDHSRHVAQLVQDAGFDLYGKTDLKFVDGVFRLAREKFSYFPLLTTAQFLSPHHFRERKLIILNDILAHAAQVHANASRKQRQEHAVWVPPTTKPSTKPSVRVPSNHVMTAEVDDEHSPWTSLNLGKAMATPSARVIRHERQRQPTTVVSSDLNRPSNQTIEEPPILDWTTKIDGATYHAVDKSILDASRPIDPHDQWWNQSPHAHGESNQEDGAHEYMDDDHEEDMYPRGCFTMQPTQAVDVAPVPQSPAAVTPPPPLDMFRAELTTLEANLFAKLDAMMDMVSAKFSALDIRLASLEDCMANRPSPVVDPPRPKLSTFLTNSTNPSYRWPPEPSVFGKQQS</sequence>
<dbReference type="EMBL" id="CAADRA010000871">
    <property type="protein sequence ID" value="VFT81213.1"/>
    <property type="molecule type" value="Genomic_DNA"/>
</dbReference>
<gene>
    <name evidence="12" type="primary">Aste57867_4079</name>
    <name evidence="11" type="ORF">As57867_004068</name>
    <name evidence="12" type="ORF">ASTE57867_4079</name>
</gene>
<evidence type="ECO:0000256" key="7">
    <source>
        <dbReference type="ARBA" id="ARBA00023212"/>
    </source>
</evidence>
<reference evidence="11" key="2">
    <citation type="submission" date="2019-06" db="EMBL/GenBank/DDBJ databases">
        <title>Genomics analysis of Aphanomyces spp. identifies a new class of oomycete effector associated with host adaptation.</title>
        <authorList>
            <person name="Gaulin E."/>
        </authorList>
    </citation>
    <scope>NUCLEOTIDE SEQUENCE</scope>
    <source>
        <strain evidence="11">CBS 578.67</strain>
    </source>
</reference>
<accession>A0A485KFC2</accession>
<evidence type="ECO:0000313" key="12">
    <source>
        <dbReference type="EMBL" id="VFT81213.1"/>
    </source>
</evidence>
<comment type="function">
    <text evidence="8">Centriole-enriched microtubule-binding protein involved in centriole biogenesis. In collaboration with CEP295 and POC1B, is required for the centriole-to-centrosome conversion by ensuring the formation of bona fide centriole wall. Functions as a linker component that maintains centrosome cohesion. Associates with CROCC and regulates its stability and localization to the centrosome.</text>
</comment>
<organism evidence="12 13">
    <name type="scientific">Aphanomyces stellatus</name>
    <dbReference type="NCBI Taxonomy" id="120398"/>
    <lineage>
        <taxon>Eukaryota</taxon>
        <taxon>Sar</taxon>
        <taxon>Stramenopiles</taxon>
        <taxon>Oomycota</taxon>
        <taxon>Saprolegniomycetes</taxon>
        <taxon>Saprolegniales</taxon>
        <taxon>Verrucalvaceae</taxon>
        <taxon>Aphanomyces</taxon>
    </lineage>
</organism>
<keyword evidence="13" id="KW-1185">Reference proteome</keyword>
<dbReference type="Pfam" id="PF15007">
    <property type="entry name" value="CEP44"/>
    <property type="match status" value="1"/>
</dbReference>
<evidence type="ECO:0000313" key="13">
    <source>
        <dbReference type="Proteomes" id="UP000332933"/>
    </source>
</evidence>
<evidence type="ECO:0000256" key="1">
    <source>
        <dbReference type="ARBA" id="ARBA00004114"/>
    </source>
</evidence>
<proteinExistence type="predicted"/>
<evidence type="ECO:0000259" key="10">
    <source>
        <dbReference type="Pfam" id="PF15007"/>
    </source>
</evidence>
<dbReference type="InterPro" id="IPR033603">
    <property type="entry name" value="CEP44"/>
</dbReference>
<dbReference type="PANTHER" id="PTHR31477">
    <property type="entry name" value="CENTROSOMAL PROTEIN OF 44 KDA"/>
    <property type="match status" value="1"/>
</dbReference>
<protein>
    <recommendedName>
        <fullName evidence="4">Centrosomal protein of 44 kDa</fullName>
    </recommendedName>
</protein>
<dbReference type="Proteomes" id="UP000332933">
    <property type="component" value="Unassembled WGS sequence"/>
</dbReference>
<name>A0A485KFC2_9STRA</name>
<feature type="region of interest" description="Disordered" evidence="9">
    <location>
        <begin position="194"/>
        <end position="214"/>
    </location>
</feature>
<reference evidence="12 13" key="1">
    <citation type="submission" date="2019-03" db="EMBL/GenBank/DDBJ databases">
        <authorList>
            <person name="Gaulin E."/>
            <person name="Dumas B."/>
        </authorList>
    </citation>
    <scope>NUCLEOTIDE SEQUENCE [LARGE SCALE GENOMIC DNA]</scope>
    <source>
        <strain evidence="12">CBS 568.67</strain>
    </source>
</reference>
<dbReference type="AlphaFoldDB" id="A0A485KFC2"/>
<comment type="subcellular location">
    <subcellularLocation>
        <location evidence="1">Cytoplasm</location>
        <location evidence="1">Cytoskeleton</location>
        <location evidence="1">Microtubule organizing center</location>
        <location evidence="1">Centrosome</location>
        <location evidence="1">Centriole</location>
    </subcellularLocation>
    <subcellularLocation>
        <location evidence="3">Cytoplasm</location>
        <location evidence="3">Cytoskeleton</location>
        <location evidence="3">Spindle pole</location>
    </subcellularLocation>
    <subcellularLocation>
        <location evidence="2">Midbody</location>
    </subcellularLocation>
</comment>
<feature type="compositionally biased region" description="Basic and acidic residues" evidence="9">
    <location>
        <begin position="258"/>
        <end position="269"/>
    </location>
</feature>
<feature type="compositionally biased region" description="Polar residues" evidence="9">
    <location>
        <begin position="372"/>
        <end position="381"/>
    </location>
</feature>
<dbReference type="EMBL" id="VJMH01000871">
    <property type="protein sequence ID" value="KAF0714065.1"/>
    <property type="molecule type" value="Genomic_DNA"/>
</dbReference>
<keyword evidence="6" id="KW-0175">Coiled coil</keyword>
<evidence type="ECO:0000256" key="6">
    <source>
        <dbReference type="ARBA" id="ARBA00023054"/>
    </source>
</evidence>
<evidence type="ECO:0000256" key="4">
    <source>
        <dbReference type="ARBA" id="ARBA00014053"/>
    </source>
</evidence>
<evidence type="ECO:0000256" key="3">
    <source>
        <dbReference type="ARBA" id="ARBA00004647"/>
    </source>
</evidence>
<dbReference type="GO" id="GO:0005814">
    <property type="term" value="C:centriole"/>
    <property type="evidence" value="ECO:0007669"/>
    <property type="project" value="UniProtKB-SubCell"/>
</dbReference>
<dbReference type="OrthoDB" id="259598at2759"/>
<feature type="compositionally biased region" description="Polar residues" evidence="9">
    <location>
        <begin position="197"/>
        <end position="214"/>
    </location>
</feature>
<feature type="domain" description="Centrosomal CEP44" evidence="10">
    <location>
        <begin position="5"/>
        <end position="136"/>
    </location>
</feature>
<dbReference type="GO" id="GO:0000922">
    <property type="term" value="C:spindle pole"/>
    <property type="evidence" value="ECO:0007669"/>
    <property type="project" value="UniProtKB-SubCell"/>
</dbReference>
<keyword evidence="7" id="KW-0206">Cytoskeleton</keyword>
<evidence type="ECO:0000256" key="5">
    <source>
        <dbReference type="ARBA" id="ARBA00022490"/>
    </source>
</evidence>
<evidence type="ECO:0000256" key="9">
    <source>
        <dbReference type="SAM" id="MobiDB-lite"/>
    </source>
</evidence>
<evidence type="ECO:0000313" key="11">
    <source>
        <dbReference type="EMBL" id="KAF0714065.1"/>
    </source>
</evidence>
<keyword evidence="5" id="KW-0963">Cytoplasm</keyword>